<dbReference type="GeneID" id="14924694"/>
<dbReference type="RefSeq" id="XP_004353239.1">
    <property type="nucleotide sequence ID" value="XM_004353187.1"/>
</dbReference>
<dbReference type="EMBL" id="KB007857">
    <property type="protein sequence ID" value="ELR23711.1"/>
    <property type="molecule type" value="Genomic_DNA"/>
</dbReference>
<sequence>MNAGLVAKGQWVFGQVKPDPVLASIGLTLNKTGGMTVQSTINSGQGSFTLGGGGRTIAFSGVTWTERGLGELHVQGDANGTLRQRMIEAEQFLRDRLSSAAGVYDLSLNDTDNEDHEMVIKSQQDGTKLIFFINGTEPWSWFTY</sequence>
<dbReference type="Proteomes" id="UP000011083">
    <property type="component" value="Unassembled WGS sequence"/>
</dbReference>
<dbReference type="AlphaFoldDB" id="L8HH01"/>
<protein>
    <submittedName>
        <fullName evidence="1">Uncharacterized protein</fullName>
    </submittedName>
</protein>
<proteinExistence type="predicted"/>
<dbReference type="KEGG" id="acan:ACA1_073550"/>
<evidence type="ECO:0000313" key="1">
    <source>
        <dbReference type="EMBL" id="ELR23711.1"/>
    </source>
</evidence>
<name>L8HH01_ACACF</name>
<accession>L8HH01</accession>
<dbReference type="VEuPathDB" id="AmoebaDB:ACA1_073550"/>
<organism evidence="1 2">
    <name type="scientific">Acanthamoeba castellanii (strain ATCC 30010 / Neff)</name>
    <dbReference type="NCBI Taxonomy" id="1257118"/>
    <lineage>
        <taxon>Eukaryota</taxon>
        <taxon>Amoebozoa</taxon>
        <taxon>Discosea</taxon>
        <taxon>Longamoebia</taxon>
        <taxon>Centramoebida</taxon>
        <taxon>Acanthamoebidae</taxon>
        <taxon>Acanthamoeba</taxon>
    </lineage>
</organism>
<keyword evidence="2" id="KW-1185">Reference proteome</keyword>
<evidence type="ECO:0000313" key="2">
    <source>
        <dbReference type="Proteomes" id="UP000011083"/>
    </source>
</evidence>
<gene>
    <name evidence="1" type="ORF">ACA1_073550</name>
</gene>
<reference evidence="1 2" key="1">
    <citation type="journal article" date="2013" name="Genome Biol.">
        <title>Genome of Acanthamoeba castellanii highlights extensive lateral gene transfer and early evolution of tyrosine kinase signaling.</title>
        <authorList>
            <person name="Clarke M."/>
            <person name="Lohan A.J."/>
            <person name="Liu B."/>
            <person name="Lagkouvardos I."/>
            <person name="Roy S."/>
            <person name="Zafar N."/>
            <person name="Bertelli C."/>
            <person name="Schilde C."/>
            <person name="Kianianmomeni A."/>
            <person name="Burglin T.R."/>
            <person name="Frech C."/>
            <person name="Turcotte B."/>
            <person name="Kopec K.O."/>
            <person name="Synnott J.M."/>
            <person name="Choo C."/>
            <person name="Paponov I."/>
            <person name="Finkler A."/>
            <person name="Soon Heng Tan C."/>
            <person name="Hutchins A.P."/>
            <person name="Weinmeier T."/>
            <person name="Rattei T."/>
            <person name="Chu J.S."/>
            <person name="Gimenez G."/>
            <person name="Irimia M."/>
            <person name="Rigden D.J."/>
            <person name="Fitzpatrick D.A."/>
            <person name="Lorenzo-Morales J."/>
            <person name="Bateman A."/>
            <person name="Chiu C.H."/>
            <person name="Tang P."/>
            <person name="Hegemann P."/>
            <person name="Fromm H."/>
            <person name="Raoult D."/>
            <person name="Greub G."/>
            <person name="Miranda-Saavedra D."/>
            <person name="Chen N."/>
            <person name="Nash P."/>
            <person name="Ginger M.L."/>
            <person name="Horn M."/>
            <person name="Schaap P."/>
            <person name="Caler L."/>
            <person name="Loftus B."/>
        </authorList>
    </citation>
    <scope>NUCLEOTIDE SEQUENCE [LARGE SCALE GENOMIC DNA]</scope>
    <source>
        <strain evidence="1 2">Neff</strain>
    </source>
</reference>